<protein>
    <submittedName>
        <fullName evidence="1">Uncharacterized protein</fullName>
    </submittedName>
</protein>
<evidence type="ECO:0000313" key="1">
    <source>
        <dbReference type="EMBL" id="TFK64823.1"/>
    </source>
</evidence>
<evidence type="ECO:0000313" key="2">
    <source>
        <dbReference type="Proteomes" id="UP000308600"/>
    </source>
</evidence>
<gene>
    <name evidence="1" type="ORF">BDN72DRAFT_962945</name>
</gene>
<reference evidence="1 2" key="1">
    <citation type="journal article" date="2019" name="Nat. Ecol. Evol.">
        <title>Megaphylogeny resolves global patterns of mushroom evolution.</title>
        <authorList>
            <person name="Varga T."/>
            <person name="Krizsan K."/>
            <person name="Foldi C."/>
            <person name="Dima B."/>
            <person name="Sanchez-Garcia M."/>
            <person name="Sanchez-Ramirez S."/>
            <person name="Szollosi G.J."/>
            <person name="Szarkandi J.G."/>
            <person name="Papp V."/>
            <person name="Albert L."/>
            <person name="Andreopoulos W."/>
            <person name="Angelini C."/>
            <person name="Antonin V."/>
            <person name="Barry K.W."/>
            <person name="Bougher N.L."/>
            <person name="Buchanan P."/>
            <person name="Buyck B."/>
            <person name="Bense V."/>
            <person name="Catcheside P."/>
            <person name="Chovatia M."/>
            <person name="Cooper J."/>
            <person name="Damon W."/>
            <person name="Desjardin D."/>
            <person name="Finy P."/>
            <person name="Geml J."/>
            <person name="Haridas S."/>
            <person name="Hughes K."/>
            <person name="Justo A."/>
            <person name="Karasinski D."/>
            <person name="Kautmanova I."/>
            <person name="Kiss B."/>
            <person name="Kocsube S."/>
            <person name="Kotiranta H."/>
            <person name="LaButti K.M."/>
            <person name="Lechner B.E."/>
            <person name="Liimatainen K."/>
            <person name="Lipzen A."/>
            <person name="Lukacs Z."/>
            <person name="Mihaltcheva S."/>
            <person name="Morgado L.N."/>
            <person name="Niskanen T."/>
            <person name="Noordeloos M.E."/>
            <person name="Ohm R.A."/>
            <person name="Ortiz-Santana B."/>
            <person name="Ovrebo C."/>
            <person name="Racz N."/>
            <person name="Riley R."/>
            <person name="Savchenko A."/>
            <person name="Shiryaev A."/>
            <person name="Soop K."/>
            <person name="Spirin V."/>
            <person name="Szebenyi C."/>
            <person name="Tomsovsky M."/>
            <person name="Tulloss R.E."/>
            <person name="Uehling J."/>
            <person name="Grigoriev I.V."/>
            <person name="Vagvolgyi C."/>
            <person name="Papp T."/>
            <person name="Martin F.M."/>
            <person name="Miettinen O."/>
            <person name="Hibbett D.S."/>
            <person name="Nagy L.G."/>
        </authorList>
    </citation>
    <scope>NUCLEOTIDE SEQUENCE [LARGE SCALE GENOMIC DNA]</scope>
    <source>
        <strain evidence="1 2">NL-1719</strain>
    </source>
</reference>
<dbReference type="EMBL" id="ML208459">
    <property type="protein sequence ID" value="TFK64823.1"/>
    <property type="molecule type" value="Genomic_DNA"/>
</dbReference>
<proteinExistence type="predicted"/>
<sequence length="281" mass="32434">MHNDKLPLELWREITEISASFSLHQAATLALVSRTSFDWVQPFLYRTVVYYDEGKGWPLKVASLEWFQVKGCHLRNLMWGELGREHLQLLVSILELCAAIENLAVWGNIQGTDISVLRPALSKLRLRELSINPFALFVTKQFRETEAQDPIFRHITHFHVINAQRQLLDWEDLMGLMHLPHVAYVGLPSQVNPNAIDGILQHCKHVEVLVVMQRIRMRVWDHDQEPDAPSGGIPSDPRVLYIPLLIVDEWKKSALGAKSIWQKSEEVIAKRKRQGSWLVYN</sequence>
<accession>A0ACD3AG06</accession>
<organism evidence="1 2">
    <name type="scientific">Pluteus cervinus</name>
    <dbReference type="NCBI Taxonomy" id="181527"/>
    <lineage>
        <taxon>Eukaryota</taxon>
        <taxon>Fungi</taxon>
        <taxon>Dikarya</taxon>
        <taxon>Basidiomycota</taxon>
        <taxon>Agaricomycotina</taxon>
        <taxon>Agaricomycetes</taxon>
        <taxon>Agaricomycetidae</taxon>
        <taxon>Agaricales</taxon>
        <taxon>Pluteineae</taxon>
        <taxon>Pluteaceae</taxon>
        <taxon>Pluteus</taxon>
    </lineage>
</organism>
<dbReference type="Proteomes" id="UP000308600">
    <property type="component" value="Unassembled WGS sequence"/>
</dbReference>
<name>A0ACD3AG06_9AGAR</name>
<keyword evidence="2" id="KW-1185">Reference proteome</keyword>